<dbReference type="InterPro" id="IPR012373">
    <property type="entry name" value="Ferrdict_sens_TM"/>
</dbReference>
<comment type="caution">
    <text evidence="4">The sequence shown here is derived from an EMBL/GenBank/DDBJ whole genome shotgun (WGS) entry which is preliminary data.</text>
</comment>
<keyword evidence="1" id="KW-0812">Transmembrane</keyword>
<organism evidence="4 5">
    <name type="scientific">Sinomicrobium pectinilyticum</name>
    <dbReference type="NCBI Taxonomy" id="1084421"/>
    <lineage>
        <taxon>Bacteria</taxon>
        <taxon>Pseudomonadati</taxon>
        <taxon>Bacteroidota</taxon>
        <taxon>Flavobacteriia</taxon>
        <taxon>Flavobacteriales</taxon>
        <taxon>Flavobacteriaceae</taxon>
        <taxon>Sinomicrobium</taxon>
    </lineage>
</organism>
<dbReference type="Pfam" id="PF16344">
    <property type="entry name" value="FecR_C"/>
    <property type="match status" value="1"/>
</dbReference>
<dbReference type="AlphaFoldDB" id="A0A3N0EJB3"/>
<keyword evidence="5" id="KW-1185">Reference proteome</keyword>
<protein>
    <submittedName>
        <fullName evidence="4">DUF4974 domain-containing protein</fullName>
    </submittedName>
</protein>
<evidence type="ECO:0000256" key="1">
    <source>
        <dbReference type="SAM" id="Phobius"/>
    </source>
</evidence>
<dbReference type="EMBL" id="RJTM01000068">
    <property type="protein sequence ID" value="RNL87864.1"/>
    <property type="molecule type" value="Genomic_DNA"/>
</dbReference>
<reference evidence="4 5" key="1">
    <citation type="submission" date="2018-10" db="EMBL/GenBank/DDBJ databases">
        <title>Sinomicrobium pectinilyticum sp. nov., a pectinase-producing bacterium isolated from alkaline and saline soil, and emended description of the genus Sinomicrobium.</title>
        <authorList>
            <person name="Cheng B."/>
            <person name="Li C."/>
            <person name="Lai Q."/>
            <person name="Du M."/>
            <person name="Shao Z."/>
            <person name="Xu P."/>
            <person name="Yang C."/>
        </authorList>
    </citation>
    <scope>NUCLEOTIDE SEQUENCE [LARGE SCALE GENOMIC DNA]</scope>
    <source>
        <strain evidence="4 5">5DNS001</strain>
    </source>
</reference>
<accession>A0A3N0EJB3</accession>
<dbReference type="GO" id="GO:0016989">
    <property type="term" value="F:sigma factor antagonist activity"/>
    <property type="evidence" value="ECO:0007669"/>
    <property type="project" value="TreeGrafter"/>
</dbReference>
<evidence type="ECO:0000313" key="4">
    <source>
        <dbReference type="EMBL" id="RNL87864.1"/>
    </source>
</evidence>
<proteinExistence type="predicted"/>
<feature type="domain" description="Protein FecR C-terminal" evidence="3">
    <location>
        <begin position="268"/>
        <end position="340"/>
    </location>
</feature>
<dbReference type="InterPro" id="IPR032508">
    <property type="entry name" value="FecR_C"/>
</dbReference>
<evidence type="ECO:0000313" key="5">
    <source>
        <dbReference type="Proteomes" id="UP000267469"/>
    </source>
</evidence>
<sequence>MFCCIYKKTPKLKPDRDGILQKYFSGQCTSEEKQFVEECILNKDNVLLDDYLSAEWDACAGKRVNPVPEADRRYKSINKRIRKKRDTDRRRIWGVAASVIALLGITGYFLMQLFYPVPGKQLVVSTGAGEQREVILPDSTVVWLNCVSSITYPESFSGDYREVKVNGEALFEVTKNPHRPFVVNFNEHYTKVLGTVFTVRSYPGEHNDMVTLVEGSIAVGEKQPDVLKEYAVLIPGERITISDSIENNFARSRIQDIASVASWKSGELRFHKTPLNMVAKDLQRWYGRDIILEKRGQHAVNGNMTLTSIIKPGTGLEEVLEILSLTHKIAYTRKGDKIIITSK</sequence>
<dbReference type="OrthoDB" id="704021at2"/>
<dbReference type="PANTHER" id="PTHR30273">
    <property type="entry name" value="PERIPLASMIC SIGNAL SENSOR AND SIGMA FACTOR ACTIVATOR FECR-RELATED"/>
    <property type="match status" value="1"/>
</dbReference>
<feature type="transmembrane region" description="Helical" evidence="1">
    <location>
        <begin position="92"/>
        <end position="115"/>
    </location>
</feature>
<name>A0A3N0EJB3_SINP1</name>
<evidence type="ECO:0000259" key="3">
    <source>
        <dbReference type="Pfam" id="PF16344"/>
    </source>
</evidence>
<dbReference type="Gene3D" id="2.60.120.1440">
    <property type="match status" value="1"/>
</dbReference>
<dbReference type="Proteomes" id="UP000267469">
    <property type="component" value="Unassembled WGS sequence"/>
</dbReference>
<feature type="domain" description="FecR protein" evidence="2">
    <location>
        <begin position="124"/>
        <end position="217"/>
    </location>
</feature>
<dbReference type="Gene3D" id="3.55.50.30">
    <property type="match status" value="1"/>
</dbReference>
<dbReference type="PIRSF" id="PIRSF018266">
    <property type="entry name" value="FecR"/>
    <property type="match status" value="1"/>
</dbReference>
<keyword evidence="1" id="KW-1133">Transmembrane helix</keyword>
<dbReference type="Pfam" id="PF04773">
    <property type="entry name" value="FecR"/>
    <property type="match status" value="1"/>
</dbReference>
<dbReference type="InterPro" id="IPR006860">
    <property type="entry name" value="FecR"/>
</dbReference>
<gene>
    <name evidence="4" type="ORF">ED312_09560</name>
</gene>
<evidence type="ECO:0000259" key="2">
    <source>
        <dbReference type="Pfam" id="PF04773"/>
    </source>
</evidence>
<dbReference type="PANTHER" id="PTHR30273:SF2">
    <property type="entry name" value="PROTEIN FECR"/>
    <property type="match status" value="1"/>
</dbReference>
<keyword evidence="1" id="KW-0472">Membrane</keyword>